<dbReference type="CDD" id="cd06464">
    <property type="entry name" value="ACD_sHsps-like"/>
    <property type="match status" value="1"/>
</dbReference>
<keyword evidence="6" id="KW-1185">Reference proteome</keyword>
<name>A0A1I0QGC6_9EURY</name>
<reference evidence="5 6" key="1">
    <citation type="submission" date="2016-10" db="EMBL/GenBank/DDBJ databases">
        <authorList>
            <person name="de Groot N.N."/>
        </authorList>
    </citation>
    <scope>NUCLEOTIDE SEQUENCE [LARGE SCALE GENOMIC DNA]</scope>
    <source>
        <strain evidence="5 6">CGMCC 1.5337</strain>
    </source>
</reference>
<dbReference type="Pfam" id="PF00011">
    <property type="entry name" value="HSP20"/>
    <property type="match status" value="1"/>
</dbReference>
<evidence type="ECO:0000256" key="3">
    <source>
        <dbReference type="SAM" id="MobiDB-lite"/>
    </source>
</evidence>
<dbReference type="Proteomes" id="UP000198518">
    <property type="component" value="Unassembled WGS sequence"/>
</dbReference>
<dbReference type="OrthoDB" id="253425at2157"/>
<dbReference type="RefSeq" id="WP_089669862.1">
    <property type="nucleotide sequence ID" value="NZ_FOJA01000001.1"/>
</dbReference>
<evidence type="ECO:0000256" key="1">
    <source>
        <dbReference type="PROSITE-ProRule" id="PRU00285"/>
    </source>
</evidence>
<protein>
    <submittedName>
        <fullName evidence="5">Heat shock protein Hsp20</fullName>
    </submittedName>
</protein>
<gene>
    <name evidence="5" type="ORF">SAMN04487945_2567</name>
</gene>
<feature type="region of interest" description="Disordered" evidence="3">
    <location>
        <begin position="135"/>
        <end position="164"/>
    </location>
</feature>
<evidence type="ECO:0000259" key="4">
    <source>
        <dbReference type="PROSITE" id="PS01031"/>
    </source>
</evidence>
<dbReference type="PROSITE" id="PS01031">
    <property type="entry name" value="SHSP"/>
    <property type="match status" value="1"/>
</dbReference>
<sequence>MTDRHRTTQGVPYTAAAWDATGRTPVGATTPSPQTAGSGAVASQQQAEPAEYQPPAATPSADVVESDDELVVLLDAPGFEEDQITVHADANNVYVTADRSDDAAPASIEGGHALLQERPLRLERAIALPGHVDPEQATAEHDNGVCRISVPKDEDDRRHEIGFQ</sequence>
<evidence type="ECO:0000313" key="6">
    <source>
        <dbReference type="Proteomes" id="UP000198518"/>
    </source>
</evidence>
<dbReference type="InterPro" id="IPR002068">
    <property type="entry name" value="A-crystallin/Hsp20_dom"/>
</dbReference>
<dbReference type="STRING" id="355548.SAMN04487945_2567"/>
<dbReference type="SUPFAM" id="SSF49764">
    <property type="entry name" value="HSP20-like chaperones"/>
    <property type="match status" value="1"/>
</dbReference>
<proteinExistence type="inferred from homology"/>
<feature type="region of interest" description="Disordered" evidence="3">
    <location>
        <begin position="1"/>
        <end position="64"/>
    </location>
</feature>
<feature type="compositionally biased region" description="Low complexity" evidence="3">
    <location>
        <begin position="34"/>
        <end position="63"/>
    </location>
</feature>
<keyword evidence="5" id="KW-0346">Stress response</keyword>
<evidence type="ECO:0000313" key="5">
    <source>
        <dbReference type="EMBL" id="SEW25897.1"/>
    </source>
</evidence>
<organism evidence="5 6">
    <name type="scientific">Halobacterium jilantaiense</name>
    <dbReference type="NCBI Taxonomy" id="355548"/>
    <lineage>
        <taxon>Archaea</taxon>
        <taxon>Methanobacteriati</taxon>
        <taxon>Methanobacteriota</taxon>
        <taxon>Stenosarchaea group</taxon>
        <taxon>Halobacteria</taxon>
        <taxon>Halobacteriales</taxon>
        <taxon>Halobacteriaceae</taxon>
        <taxon>Halobacterium</taxon>
    </lineage>
</organism>
<dbReference type="Gene3D" id="2.60.40.790">
    <property type="match status" value="1"/>
</dbReference>
<dbReference type="EMBL" id="FOJA01000001">
    <property type="protein sequence ID" value="SEW25897.1"/>
    <property type="molecule type" value="Genomic_DNA"/>
</dbReference>
<accession>A0A1I0QGC6</accession>
<evidence type="ECO:0000256" key="2">
    <source>
        <dbReference type="RuleBase" id="RU003616"/>
    </source>
</evidence>
<feature type="domain" description="SHSP" evidence="4">
    <location>
        <begin position="51"/>
        <end position="164"/>
    </location>
</feature>
<dbReference type="InterPro" id="IPR008978">
    <property type="entry name" value="HSP20-like_chaperone"/>
</dbReference>
<comment type="similarity">
    <text evidence="1 2">Belongs to the small heat shock protein (HSP20) family.</text>
</comment>
<dbReference type="AlphaFoldDB" id="A0A1I0QGC6"/>